<reference evidence="1" key="1">
    <citation type="submission" date="2020-08" db="EMBL/GenBank/DDBJ databases">
        <title>Genome public.</title>
        <authorList>
            <person name="Liu C."/>
            <person name="Sun Q."/>
        </authorList>
    </citation>
    <scope>NUCLEOTIDE SEQUENCE</scope>
    <source>
        <strain evidence="1">BX7</strain>
    </source>
</reference>
<evidence type="ECO:0000313" key="1">
    <source>
        <dbReference type="EMBL" id="MBC8536747.1"/>
    </source>
</evidence>
<evidence type="ECO:0000313" key="2">
    <source>
        <dbReference type="Proteomes" id="UP000620366"/>
    </source>
</evidence>
<protein>
    <submittedName>
        <fullName evidence="1">Uncharacterized protein</fullName>
    </submittedName>
</protein>
<gene>
    <name evidence="1" type="ORF">H8695_08620</name>
</gene>
<sequence length="363" mass="40458">MDEQRVIERLHRVMKDSRIRDNTLVLPDCGLVVTAFVQRADERFAQVVFTFHHESFATPIVEVTAGVGADRAGALDAAAANVALGALQSVANALRGVDCETVQGSFYREKTQFLLAKSPVQTQGRDRGEPGAGMWDIIGDELVARLGDDPVVFVKALAARTPQGVRCECKIDALTNPALTDILAEYAADFEPEGDFYLQKQYFVFRRLSPRGGMDRTDMETAADEALTLMADCVSREQRDALPQSMRRLAGTDGLACEFLRFLPEIVCQFSFLSTRFDDRVIVEEAGVRTEMYADQFLSYRVLYDMVHDRLQRGELTGEQMDRILLLSEGYRTICAAVRDGREPDEAEVGPVTLRVPRGYRPA</sequence>
<dbReference type="EMBL" id="JACRSP010000003">
    <property type="protein sequence ID" value="MBC8536747.1"/>
    <property type="molecule type" value="Genomic_DNA"/>
</dbReference>
<dbReference type="AlphaFoldDB" id="A0A926HQV4"/>
<dbReference type="Proteomes" id="UP000620366">
    <property type="component" value="Unassembled WGS sequence"/>
</dbReference>
<proteinExistence type="predicted"/>
<organism evidence="1 2">
    <name type="scientific">Feifania hominis</name>
    <dbReference type="NCBI Taxonomy" id="2763660"/>
    <lineage>
        <taxon>Bacteria</taxon>
        <taxon>Bacillati</taxon>
        <taxon>Bacillota</taxon>
        <taxon>Clostridia</taxon>
        <taxon>Eubacteriales</taxon>
        <taxon>Feifaniaceae</taxon>
        <taxon>Feifania</taxon>
    </lineage>
</organism>
<dbReference type="InterPro" id="IPR045929">
    <property type="entry name" value="DUF6348"/>
</dbReference>
<dbReference type="RefSeq" id="WP_249300607.1">
    <property type="nucleotide sequence ID" value="NZ_JACRSP010000003.1"/>
</dbReference>
<comment type="caution">
    <text evidence="1">The sequence shown here is derived from an EMBL/GenBank/DDBJ whole genome shotgun (WGS) entry which is preliminary data.</text>
</comment>
<accession>A0A926HQV4</accession>
<name>A0A926HQV4_9FIRM</name>
<dbReference type="Pfam" id="PF19875">
    <property type="entry name" value="DUF6348"/>
    <property type="match status" value="1"/>
</dbReference>
<keyword evidence="2" id="KW-1185">Reference proteome</keyword>